<comment type="caution">
    <text evidence="3">The sequence shown here is derived from an EMBL/GenBank/DDBJ whole genome shotgun (WGS) entry which is preliminary data.</text>
</comment>
<protein>
    <recommendedName>
        <fullName evidence="2">Response regulatory domain-containing protein</fullName>
    </recommendedName>
</protein>
<dbReference type="InterPro" id="IPR001789">
    <property type="entry name" value="Sig_transdc_resp-reg_receiver"/>
</dbReference>
<organism evidence="3">
    <name type="scientific">marine sediment metagenome</name>
    <dbReference type="NCBI Taxonomy" id="412755"/>
    <lineage>
        <taxon>unclassified sequences</taxon>
        <taxon>metagenomes</taxon>
        <taxon>ecological metagenomes</taxon>
    </lineage>
</organism>
<dbReference type="PANTHER" id="PTHR44591:SF3">
    <property type="entry name" value="RESPONSE REGULATORY DOMAIN-CONTAINING PROTEIN"/>
    <property type="match status" value="1"/>
</dbReference>
<dbReference type="InterPro" id="IPR011006">
    <property type="entry name" value="CheY-like_superfamily"/>
</dbReference>
<proteinExistence type="predicted"/>
<evidence type="ECO:0000313" key="3">
    <source>
        <dbReference type="EMBL" id="GAI36411.1"/>
    </source>
</evidence>
<dbReference type="SMART" id="SM00448">
    <property type="entry name" value="REC"/>
    <property type="match status" value="1"/>
</dbReference>
<dbReference type="Pfam" id="PF00072">
    <property type="entry name" value="Response_reg"/>
    <property type="match status" value="1"/>
</dbReference>
<dbReference type="GO" id="GO:0000160">
    <property type="term" value="P:phosphorelay signal transduction system"/>
    <property type="evidence" value="ECO:0007669"/>
    <property type="project" value="InterPro"/>
</dbReference>
<evidence type="ECO:0000256" key="1">
    <source>
        <dbReference type="ARBA" id="ARBA00022553"/>
    </source>
</evidence>
<evidence type="ECO:0000259" key="2">
    <source>
        <dbReference type="PROSITE" id="PS50110"/>
    </source>
</evidence>
<dbReference type="AlphaFoldDB" id="X1P1U0"/>
<dbReference type="InterPro" id="IPR050595">
    <property type="entry name" value="Bact_response_regulator"/>
</dbReference>
<dbReference type="PANTHER" id="PTHR44591">
    <property type="entry name" value="STRESS RESPONSE REGULATOR PROTEIN 1"/>
    <property type="match status" value="1"/>
</dbReference>
<gene>
    <name evidence="3" type="ORF">S06H3_38409</name>
</gene>
<dbReference type="Gene3D" id="3.40.50.2300">
    <property type="match status" value="1"/>
</dbReference>
<feature type="non-terminal residue" evidence="3">
    <location>
        <position position="193"/>
    </location>
</feature>
<feature type="domain" description="Response regulatory" evidence="2">
    <location>
        <begin position="5"/>
        <end position="118"/>
    </location>
</feature>
<sequence length="193" mass="21253">MKQDKILIVDDQPAELEMMKDILDRDGYEVVAVGSGEEALQLVHQSFDLLLADIIMPHMGGLELIKAFQEESPDTVLVLVTAYGSIETARAAMQQGAYDYIVKPFDRTEICTAVAKALERKRLADENSRLKELVGLYKVSQSMIKNQDQSEVLKFILNSGISQTKSSGGAILLFDSFDRGLVIASAVGAWELV</sequence>
<accession>X1P1U0</accession>
<reference evidence="3" key="1">
    <citation type="journal article" date="2014" name="Front. Microbiol.">
        <title>High frequency of phylogenetically diverse reductive dehalogenase-homologous genes in deep subseafloor sedimentary metagenomes.</title>
        <authorList>
            <person name="Kawai M."/>
            <person name="Futagami T."/>
            <person name="Toyoda A."/>
            <person name="Takaki Y."/>
            <person name="Nishi S."/>
            <person name="Hori S."/>
            <person name="Arai W."/>
            <person name="Tsubouchi T."/>
            <person name="Morono Y."/>
            <person name="Uchiyama I."/>
            <person name="Ito T."/>
            <person name="Fujiyama A."/>
            <person name="Inagaki F."/>
            <person name="Takami H."/>
        </authorList>
    </citation>
    <scope>NUCLEOTIDE SEQUENCE</scope>
    <source>
        <strain evidence="3">Expedition CK06-06</strain>
    </source>
</reference>
<keyword evidence="1" id="KW-0597">Phosphoprotein</keyword>
<name>X1P1U0_9ZZZZ</name>
<dbReference type="PROSITE" id="PS50110">
    <property type="entry name" value="RESPONSE_REGULATORY"/>
    <property type="match status" value="1"/>
</dbReference>
<dbReference type="SUPFAM" id="SSF52172">
    <property type="entry name" value="CheY-like"/>
    <property type="match status" value="1"/>
</dbReference>
<dbReference type="EMBL" id="BARV01023408">
    <property type="protein sequence ID" value="GAI36411.1"/>
    <property type="molecule type" value="Genomic_DNA"/>
</dbReference>